<evidence type="ECO:0000259" key="11">
    <source>
        <dbReference type="Pfam" id="PF00694"/>
    </source>
</evidence>
<organism evidence="12 13">
    <name type="scientific">Pigmentiphaga kullae</name>
    <dbReference type="NCBI Taxonomy" id="151784"/>
    <lineage>
        <taxon>Bacteria</taxon>
        <taxon>Pseudomonadati</taxon>
        <taxon>Pseudomonadota</taxon>
        <taxon>Betaproteobacteria</taxon>
        <taxon>Burkholderiales</taxon>
        <taxon>Alcaligenaceae</taxon>
        <taxon>Pigmentiphaga</taxon>
    </lineage>
</organism>
<gene>
    <name evidence="12" type="ORF">EV675_1338</name>
</gene>
<evidence type="ECO:0000313" key="12">
    <source>
        <dbReference type="EMBL" id="RZS85315.1"/>
    </source>
</evidence>
<keyword evidence="8" id="KW-0028">Amino-acid biosynthesis</keyword>
<dbReference type="OrthoDB" id="9777465at2"/>
<evidence type="ECO:0000256" key="7">
    <source>
        <dbReference type="ARBA" id="ARBA00022430"/>
    </source>
</evidence>
<dbReference type="Pfam" id="PF00694">
    <property type="entry name" value="Aconitase_C"/>
    <property type="match status" value="1"/>
</dbReference>
<keyword evidence="10" id="KW-0100">Branched-chain amino acid biosynthesis</keyword>
<dbReference type="EC" id="4.2.1.33" evidence="6"/>
<reference evidence="12 13" key="1">
    <citation type="submission" date="2019-02" db="EMBL/GenBank/DDBJ databases">
        <title>Genomic Encyclopedia of Type Strains, Phase IV (KMG-IV): sequencing the most valuable type-strain genomes for metagenomic binning, comparative biology and taxonomic classification.</title>
        <authorList>
            <person name="Goeker M."/>
        </authorList>
    </citation>
    <scope>NUCLEOTIDE SEQUENCE [LARGE SCALE GENOMIC DNA]</scope>
    <source>
        <strain evidence="12 13">K24</strain>
    </source>
</reference>
<name>A0A4Q7NJR7_9BURK</name>
<evidence type="ECO:0000256" key="1">
    <source>
        <dbReference type="ARBA" id="ARBA00000491"/>
    </source>
</evidence>
<evidence type="ECO:0000256" key="9">
    <source>
        <dbReference type="ARBA" id="ARBA00023239"/>
    </source>
</evidence>
<dbReference type="GO" id="GO:0009316">
    <property type="term" value="C:3-isopropylmalate dehydratase complex"/>
    <property type="evidence" value="ECO:0007669"/>
    <property type="project" value="InterPro"/>
</dbReference>
<comment type="pathway">
    <text evidence="3">Amino-acid biosynthesis; L-leucine biosynthesis; L-leucine from 3-methyl-2-oxobutanoate: step 2/4.</text>
</comment>
<dbReference type="CDD" id="cd01577">
    <property type="entry name" value="IPMI_Swivel"/>
    <property type="match status" value="1"/>
</dbReference>
<dbReference type="RefSeq" id="WP_130356544.1">
    <property type="nucleotide sequence ID" value="NZ_SGXC01000001.1"/>
</dbReference>
<evidence type="ECO:0000256" key="4">
    <source>
        <dbReference type="ARBA" id="ARBA00009845"/>
    </source>
</evidence>
<dbReference type="NCBIfam" id="NF002458">
    <property type="entry name" value="PRK01641.1"/>
    <property type="match status" value="1"/>
</dbReference>
<dbReference type="UniPathway" id="UPA00048">
    <property type="reaction ID" value="UER00071"/>
</dbReference>
<dbReference type="GO" id="GO:0009098">
    <property type="term" value="P:L-leucine biosynthetic process"/>
    <property type="evidence" value="ECO:0007669"/>
    <property type="project" value="UniProtKB-UniPathway"/>
</dbReference>
<dbReference type="GO" id="GO:0003861">
    <property type="term" value="F:3-isopropylmalate dehydratase activity"/>
    <property type="evidence" value="ECO:0007669"/>
    <property type="project" value="UniProtKB-EC"/>
</dbReference>
<dbReference type="InterPro" id="IPR000573">
    <property type="entry name" value="AconitaseA/IPMdHydase_ssu_swvl"/>
</dbReference>
<evidence type="ECO:0000256" key="6">
    <source>
        <dbReference type="ARBA" id="ARBA00011998"/>
    </source>
</evidence>
<keyword evidence="9" id="KW-0456">Lyase</keyword>
<protein>
    <recommendedName>
        <fullName evidence="6">3-isopropylmalate dehydratase</fullName>
        <ecNumber evidence="6">4.2.1.33</ecNumber>
    </recommendedName>
</protein>
<sequence>MTPFDRLESVAAPLLRDNIDTDLIIRVEPLFNGVARDELGPYCFESLRYRPDGTEDPDFVFNQPATRHARILLAGANFGCGSSREGAVWALLALGVRCVIAPSFGDIFYGNCFQNGLLPVRLPRADVESLAAQARSHPGAPMTVDLRQCFVAGADGARIGFDIQALRREALLEGLDPIAQTFKRKDLIDDFQRHDALRRPWIHHLPFTPKEST</sequence>
<dbReference type="Gene3D" id="3.20.19.10">
    <property type="entry name" value="Aconitase, domain 4"/>
    <property type="match status" value="1"/>
</dbReference>
<dbReference type="PANTHER" id="PTHR43345">
    <property type="entry name" value="3-ISOPROPYLMALATE DEHYDRATASE SMALL SUBUNIT 2-RELATED-RELATED"/>
    <property type="match status" value="1"/>
</dbReference>
<evidence type="ECO:0000256" key="3">
    <source>
        <dbReference type="ARBA" id="ARBA00004729"/>
    </source>
</evidence>
<proteinExistence type="inferred from homology"/>
<dbReference type="EMBL" id="SGXC01000001">
    <property type="protein sequence ID" value="RZS85315.1"/>
    <property type="molecule type" value="Genomic_DNA"/>
</dbReference>
<dbReference type="Proteomes" id="UP000292445">
    <property type="component" value="Unassembled WGS sequence"/>
</dbReference>
<comment type="subunit">
    <text evidence="5">Heterodimer of LeuC and LeuD.</text>
</comment>
<keyword evidence="13" id="KW-1185">Reference proteome</keyword>
<dbReference type="NCBIfam" id="TIGR00171">
    <property type="entry name" value="leuD"/>
    <property type="match status" value="1"/>
</dbReference>
<dbReference type="InterPro" id="IPR015928">
    <property type="entry name" value="Aconitase/3IPM_dehydase_swvl"/>
</dbReference>
<evidence type="ECO:0000256" key="2">
    <source>
        <dbReference type="ARBA" id="ARBA00002695"/>
    </source>
</evidence>
<dbReference type="InterPro" id="IPR033940">
    <property type="entry name" value="IPMI_Swivel"/>
</dbReference>
<evidence type="ECO:0000256" key="5">
    <source>
        <dbReference type="ARBA" id="ARBA00011271"/>
    </source>
</evidence>
<comment type="similarity">
    <text evidence="4">Belongs to the LeuD family. LeuD type 1 subfamily.</text>
</comment>
<comment type="catalytic activity">
    <reaction evidence="1">
        <text>(2R,3S)-3-isopropylmalate = (2S)-2-isopropylmalate</text>
        <dbReference type="Rhea" id="RHEA:32287"/>
        <dbReference type="ChEBI" id="CHEBI:1178"/>
        <dbReference type="ChEBI" id="CHEBI:35121"/>
        <dbReference type="EC" id="4.2.1.33"/>
    </reaction>
</comment>
<evidence type="ECO:0000256" key="8">
    <source>
        <dbReference type="ARBA" id="ARBA00022605"/>
    </source>
</evidence>
<dbReference type="AlphaFoldDB" id="A0A4Q7NJR7"/>
<comment type="caution">
    <text evidence="12">The sequence shown here is derived from an EMBL/GenBank/DDBJ whole genome shotgun (WGS) entry which is preliminary data.</text>
</comment>
<dbReference type="InterPro" id="IPR050075">
    <property type="entry name" value="LeuD"/>
</dbReference>
<evidence type="ECO:0000313" key="13">
    <source>
        <dbReference type="Proteomes" id="UP000292445"/>
    </source>
</evidence>
<dbReference type="InterPro" id="IPR004431">
    <property type="entry name" value="3-IsopropMal_deHydase_ssu"/>
</dbReference>
<feature type="domain" description="Aconitase A/isopropylmalate dehydratase small subunit swivel" evidence="11">
    <location>
        <begin position="2"/>
        <end position="124"/>
    </location>
</feature>
<keyword evidence="7" id="KW-0432">Leucine biosynthesis</keyword>
<dbReference type="SUPFAM" id="SSF52016">
    <property type="entry name" value="LeuD/IlvD-like"/>
    <property type="match status" value="1"/>
</dbReference>
<comment type="function">
    <text evidence="2">Catalyzes the isomerization between 2-isopropylmalate and 3-isopropylmalate, via the formation of 2-isopropylmaleate.</text>
</comment>
<evidence type="ECO:0000256" key="10">
    <source>
        <dbReference type="ARBA" id="ARBA00023304"/>
    </source>
</evidence>
<accession>A0A4Q7NJR7</accession>
<dbReference type="PANTHER" id="PTHR43345:SF5">
    <property type="entry name" value="3-ISOPROPYLMALATE DEHYDRATASE SMALL SUBUNIT"/>
    <property type="match status" value="1"/>
</dbReference>